<dbReference type="EMBL" id="LSSK01001520">
    <property type="protein sequence ID" value="OMH79529.1"/>
    <property type="molecule type" value="Genomic_DNA"/>
</dbReference>
<reference evidence="3" key="1">
    <citation type="submission" date="2017-01" db="EMBL/GenBank/DDBJ databases">
        <authorList>
            <person name="Wang Y."/>
            <person name="White M."/>
            <person name="Kvist S."/>
            <person name="Moncalvo J.-M."/>
        </authorList>
    </citation>
    <scope>NUCLEOTIDE SEQUENCE [LARGE SCALE GENOMIC DNA]</scope>
    <source>
        <strain evidence="3">COL-18-3</strain>
    </source>
</reference>
<keyword evidence="3" id="KW-1185">Reference proteome</keyword>
<evidence type="ECO:0000256" key="1">
    <source>
        <dbReference type="SAM" id="Phobius"/>
    </source>
</evidence>
<dbReference type="AlphaFoldDB" id="A0A1R1PF28"/>
<keyword evidence="1" id="KW-0812">Transmembrane</keyword>
<feature type="transmembrane region" description="Helical" evidence="1">
    <location>
        <begin position="54"/>
        <end position="73"/>
    </location>
</feature>
<organism evidence="2 3">
    <name type="scientific">Zancudomyces culisetae</name>
    <name type="common">Gut fungus</name>
    <name type="synonym">Smittium culisetae</name>
    <dbReference type="NCBI Taxonomy" id="1213189"/>
    <lineage>
        <taxon>Eukaryota</taxon>
        <taxon>Fungi</taxon>
        <taxon>Fungi incertae sedis</taxon>
        <taxon>Zoopagomycota</taxon>
        <taxon>Kickxellomycotina</taxon>
        <taxon>Harpellomycetes</taxon>
        <taxon>Harpellales</taxon>
        <taxon>Legeriomycetaceae</taxon>
        <taxon>Zancudomyces</taxon>
    </lineage>
</organism>
<evidence type="ECO:0000313" key="3">
    <source>
        <dbReference type="Proteomes" id="UP000188320"/>
    </source>
</evidence>
<evidence type="ECO:0000313" key="2">
    <source>
        <dbReference type="EMBL" id="OMH79529.1"/>
    </source>
</evidence>
<name>A0A1R1PF28_ZANCU</name>
<proteinExistence type="predicted"/>
<keyword evidence="1" id="KW-1133">Transmembrane helix</keyword>
<accession>A0A1R1PF28</accession>
<protein>
    <submittedName>
        <fullName evidence="2">Uncharacterized protein</fullName>
    </submittedName>
</protein>
<feature type="transmembrane region" description="Helical" evidence="1">
    <location>
        <begin position="21"/>
        <end position="38"/>
    </location>
</feature>
<keyword evidence="1" id="KW-0472">Membrane</keyword>
<gene>
    <name evidence="2" type="ORF">AX774_g7054</name>
</gene>
<sequence>MKRHFFGHPEGFSKNWSALKPLFLFHIICKRIILPWYANLVPSFYVFSPNFSPRYISLTIIAFDFLNFGYMFISDLTQKFALGKKSGVNDVDYLFHDCINSFVPIFKY</sequence>
<dbReference type="Proteomes" id="UP000188320">
    <property type="component" value="Unassembled WGS sequence"/>
</dbReference>
<comment type="caution">
    <text evidence="2">The sequence shown here is derived from an EMBL/GenBank/DDBJ whole genome shotgun (WGS) entry which is preliminary data.</text>
</comment>